<accession>A0ACC0ZGA8</accession>
<protein>
    <submittedName>
        <fullName evidence="1">Uncharacterized protein</fullName>
    </submittedName>
</protein>
<evidence type="ECO:0000313" key="2">
    <source>
        <dbReference type="Proteomes" id="UP001163603"/>
    </source>
</evidence>
<sequence length="55" mass="6209">MYQDIIMCLNAYPSCLLDIPIMKEKGNGMLEMSLIDDKADFRGAKISKLEVDMVP</sequence>
<proteinExistence type="predicted"/>
<dbReference type="Proteomes" id="UP001163603">
    <property type="component" value="Chromosome 2"/>
</dbReference>
<name>A0ACC0ZGA8_9ROSI</name>
<keyword evidence="2" id="KW-1185">Reference proteome</keyword>
<comment type="caution">
    <text evidence="1">The sequence shown here is derived from an EMBL/GenBank/DDBJ whole genome shotgun (WGS) entry which is preliminary data.</text>
</comment>
<dbReference type="EMBL" id="CM047737">
    <property type="protein sequence ID" value="KAJ0049269.1"/>
    <property type="molecule type" value="Genomic_DNA"/>
</dbReference>
<organism evidence="1 2">
    <name type="scientific">Pistacia integerrima</name>
    <dbReference type="NCBI Taxonomy" id="434235"/>
    <lineage>
        <taxon>Eukaryota</taxon>
        <taxon>Viridiplantae</taxon>
        <taxon>Streptophyta</taxon>
        <taxon>Embryophyta</taxon>
        <taxon>Tracheophyta</taxon>
        <taxon>Spermatophyta</taxon>
        <taxon>Magnoliopsida</taxon>
        <taxon>eudicotyledons</taxon>
        <taxon>Gunneridae</taxon>
        <taxon>Pentapetalae</taxon>
        <taxon>rosids</taxon>
        <taxon>malvids</taxon>
        <taxon>Sapindales</taxon>
        <taxon>Anacardiaceae</taxon>
        <taxon>Pistacia</taxon>
    </lineage>
</organism>
<reference evidence="2" key="1">
    <citation type="journal article" date="2023" name="G3 (Bethesda)">
        <title>Genome assembly and association tests identify interacting loci associated with vigor, precocity, and sex in interspecific pistachio rootstocks.</title>
        <authorList>
            <person name="Palmer W."/>
            <person name="Jacygrad E."/>
            <person name="Sagayaradj S."/>
            <person name="Cavanaugh K."/>
            <person name="Han R."/>
            <person name="Bertier L."/>
            <person name="Beede B."/>
            <person name="Kafkas S."/>
            <person name="Golino D."/>
            <person name="Preece J."/>
            <person name="Michelmore R."/>
        </authorList>
    </citation>
    <scope>NUCLEOTIDE SEQUENCE [LARGE SCALE GENOMIC DNA]</scope>
</reference>
<gene>
    <name evidence="1" type="ORF">Pint_14976</name>
</gene>
<evidence type="ECO:0000313" key="1">
    <source>
        <dbReference type="EMBL" id="KAJ0049269.1"/>
    </source>
</evidence>